<dbReference type="RefSeq" id="WP_154527694.1">
    <property type="nucleotide sequence ID" value="NZ_VUNH01000001.1"/>
</dbReference>
<evidence type="ECO:0000313" key="2">
    <source>
        <dbReference type="Proteomes" id="UP000473699"/>
    </source>
</evidence>
<dbReference type="Proteomes" id="UP000473699">
    <property type="component" value="Unassembled WGS sequence"/>
</dbReference>
<proteinExistence type="predicted"/>
<comment type="caution">
    <text evidence="1">The sequence shown here is derived from an EMBL/GenBank/DDBJ whole genome shotgun (WGS) entry which is preliminary data.</text>
</comment>
<evidence type="ECO:0000313" key="1">
    <source>
        <dbReference type="EMBL" id="MST54554.1"/>
    </source>
</evidence>
<organism evidence="1 2">
    <name type="scientific">Pyramidobacter porci</name>
    <dbReference type="NCBI Taxonomy" id="2605789"/>
    <lineage>
        <taxon>Bacteria</taxon>
        <taxon>Thermotogati</taxon>
        <taxon>Synergistota</taxon>
        <taxon>Synergistia</taxon>
        <taxon>Synergistales</taxon>
        <taxon>Dethiosulfovibrionaceae</taxon>
        <taxon>Pyramidobacter</taxon>
    </lineage>
</organism>
<dbReference type="InterPro" id="IPR012337">
    <property type="entry name" value="RNaseH-like_sf"/>
</dbReference>
<dbReference type="AlphaFoldDB" id="A0A6L5Y8D2"/>
<gene>
    <name evidence="1" type="ORF">FYJ74_00580</name>
</gene>
<dbReference type="SUPFAM" id="SSF53098">
    <property type="entry name" value="Ribonuclease H-like"/>
    <property type="match status" value="1"/>
</dbReference>
<name>A0A6L5Y8D2_9BACT</name>
<dbReference type="EMBL" id="VUNH01000001">
    <property type="protein sequence ID" value="MST54554.1"/>
    <property type="molecule type" value="Genomic_DNA"/>
</dbReference>
<accession>A0A6L5Y8D2</accession>
<protein>
    <submittedName>
        <fullName evidence="1">Pre-16S rRNA-processing nuclease YqgF</fullName>
    </submittedName>
</protein>
<sequence>MYLGIDPGRQKFGWALGDAEGTLVASGIVPAERLEDFVLKAARFCKGCEEWLLEGKLPEGGKIAKVFCGDGTGHARFVRELARHFEVALVEELNTTLEARSLYWDMHPPRGLKRLVPLSLLMPPRCLDDLAAFCILRRALAADAD</sequence>
<reference evidence="1 2" key="1">
    <citation type="submission" date="2019-08" db="EMBL/GenBank/DDBJ databases">
        <title>In-depth cultivation of the pig gut microbiome towards novel bacterial diversity and tailored functional studies.</title>
        <authorList>
            <person name="Wylensek D."/>
            <person name="Hitch T.C.A."/>
            <person name="Clavel T."/>
        </authorList>
    </citation>
    <scope>NUCLEOTIDE SEQUENCE [LARGE SCALE GENOMIC DNA]</scope>
    <source>
        <strain evidence="1 2">SM-530-WT-4B</strain>
    </source>
</reference>
<keyword evidence="2" id="KW-1185">Reference proteome</keyword>